<evidence type="ECO:0000313" key="2">
    <source>
        <dbReference type="Proteomes" id="UP000622604"/>
    </source>
</evidence>
<gene>
    <name evidence="1" type="ORF">GCM10011274_02920</name>
</gene>
<reference evidence="1" key="1">
    <citation type="journal article" date="2014" name="Int. J. Syst. Evol. Microbiol.">
        <title>Complete genome sequence of Corynebacterium casei LMG S-19264T (=DSM 44701T), isolated from a smear-ripened cheese.</title>
        <authorList>
            <consortium name="US DOE Joint Genome Institute (JGI-PGF)"/>
            <person name="Walter F."/>
            <person name="Albersmeier A."/>
            <person name="Kalinowski J."/>
            <person name="Ruckert C."/>
        </authorList>
    </citation>
    <scope>NUCLEOTIDE SEQUENCE</scope>
    <source>
        <strain evidence="1">KCTC 32337</strain>
    </source>
</reference>
<dbReference type="CDD" id="cd16329">
    <property type="entry name" value="LolA_like"/>
    <property type="match status" value="1"/>
</dbReference>
<dbReference type="RefSeq" id="WP_013754626.1">
    <property type="nucleotide sequence ID" value="NZ_BMZC01000001.1"/>
</dbReference>
<dbReference type="AlphaFoldDB" id="A0A8H9I659"/>
<organism evidence="1 2">
    <name type="scientific">Paraglaciecola chathamensis</name>
    <dbReference type="NCBI Taxonomy" id="368405"/>
    <lineage>
        <taxon>Bacteria</taxon>
        <taxon>Pseudomonadati</taxon>
        <taxon>Pseudomonadota</taxon>
        <taxon>Gammaproteobacteria</taxon>
        <taxon>Alteromonadales</taxon>
        <taxon>Alteromonadaceae</taxon>
        <taxon>Paraglaciecola</taxon>
    </lineage>
</organism>
<dbReference type="Gene3D" id="2.50.20.10">
    <property type="entry name" value="Lipoprotein localisation LolA/LolB/LppX"/>
    <property type="match status" value="1"/>
</dbReference>
<proteinExistence type="predicted"/>
<evidence type="ECO:0008006" key="3">
    <source>
        <dbReference type="Google" id="ProtNLM"/>
    </source>
</evidence>
<dbReference type="Proteomes" id="UP000622604">
    <property type="component" value="Unassembled WGS sequence"/>
</dbReference>
<comment type="caution">
    <text evidence="1">The sequence shown here is derived from an EMBL/GenBank/DDBJ whole genome shotgun (WGS) entry which is preliminary data.</text>
</comment>
<name>A0A8H9I659_9ALTE</name>
<reference evidence="1" key="2">
    <citation type="submission" date="2020-09" db="EMBL/GenBank/DDBJ databases">
        <authorList>
            <person name="Sun Q."/>
            <person name="Kim S."/>
        </authorList>
    </citation>
    <scope>NUCLEOTIDE SEQUENCE</scope>
    <source>
        <strain evidence="1">KCTC 32337</strain>
    </source>
</reference>
<dbReference type="InterPro" id="IPR010752">
    <property type="entry name" value="DUF1329"/>
</dbReference>
<dbReference type="EMBL" id="BMZC01000001">
    <property type="protein sequence ID" value="GGZ48461.1"/>
    <property type="molecule type" value="Genomic_DNA"/>
</dbReference>
<sequence length="458" mass="52126">MIIKKYNAGFSRRVFLERLCKGVFAGGVLMPLWEVIAKTGDISKAYPDELLSIEDYTGGAISAGNTINKANVHKVKALLDPVQYKQISEMGRELKVVDTTTDIMQLAPWEYTEATLRNRGLATFAKDGNVVTKQGKPWIGGNPFPDAKSALEIFAGITLSWGRHDVSFYATKEYDLDAQGNVAYNYESCWVEMSPVGRVSMEPKPYLPGHEDKLRYQSVFFVSPNDIKGTSFLNIWHYDQNRFPDLYGYIPAFKRVRRFPTNQRFEPLIPGSTMYLSDAWGAGDPFLTWGNYKIVHRGPALAAVSRNWSGNNENWEHSTHGGENGNTFWDTEVELVPEAIVVEAEPIMYPRAPVTKKQVWFDARTLLPLSMVSFDQQGKIYRSFDAAYSLYEKGDNKFMDGKHPYWSWTRVHAHNIQTNRMTRLEQVKEISGGYKTSVNQEGIYDKYLTRSALQRLGR</sequence>
<dbReference type="Pfam" id="PF07044">
    <property type="entry name" value="DUF1329"/>
    <property type="match status" value="1"/>
</dbReference>
<evidence type="ECO:0000313" key="1">
    <source>
        <dbReference type="EMBL" id="GGZ48461.1"/>
    </source>
</evidence>
<protein>
    <recommendedName>
        <fullName evidence="3">DUF1329 domain-containing protein</fullName>
    </recommendedName>
</protein>
<accession>A0A8H9I659</accession>